<comment type="function">
    <text evidence="5">Involved in transvection phenomena (= synapsis-dependent gene expression), where the synaptic pairing of chromosomes carrying genes with which zeste interacts influences the expression of these genes. Zeste binds to DNA and stimulates transcription from a nearby promoter.</text>
</comment>
<feature type="region of interest" description="Disordered" evidence="6">
    <location>
        <begin position="161"/>
        <end position="199"/>
    </location>
</feature>
<evidence type="ECO:0000313" key="9">
    <source>
        <dbReference type="Proteomes" id="UP001153737"/>
    </source>
</evidence>
<dbReference type="Proteomes" id="UP001153737">
    <property type="component" value="Chromosome 5"/>
</dbReference>
<reference evidence="8" key="1">
    <citation type="submission" date="2022-01" db="EMBL/GenBank/DDBJ databases">
        <authorList>
            <person name="King R."/>
        </authorList>
    </citation>
    <scope>NUCLEOTIDE SEQUENCE</scope>
</reference>
<proteinExistence type="predicted"/>
<keyword evidence="9" id="KW-1185">Reference proteome</keyword>
<keyword evidence="3" id="KW-0805">Transcription regulation</keyword>
<name>A0A9N9X1R8_PHACE</name>
<sequence>MNAKNQCWEKEITEEYNSGALCPRTTTVIKNCWKNLKADGRKVAADERQSRVKTELITIEEEHNYGVEIEVPLECQFNDDTSLNGVWSHYTPTQLRKPRTNILRKLPQSSIEVGEDGSVSINLLEEVQSADIENIADSSLHTLSETLSSTAELCPETPVARHNYQTPNKRPALKPMTADEIAPKKHKPDKENSTRHQASRRRPIISLAKNDDLMSKRVEALAKVTSHTEEEHQIVMDIHREKLRQEKVRTRILLFELKVAKRQFRN</sequence>
<evidence type="ECO:0000259" key="7">
    <source>
        <dbReference type="Pfam" id="PF13873"/>
    </source>
</evidence>
<evidence type="ECO:0000256" key="2">
    <source>
        <dbReference type="ARBA" id="ARBA00016807"/>
    </source>
</evidence>
<evidence type="ECO:0000256" key="1">
    <source>
        <dbReference type="ARBA" id="ARBA00011764"/>
    </source>
</evidence>
<keyword evidence="4" id="KW-0804">Transcription</keyword>
<dbReference type="OrthoDB" id="6765692at2759"/>
<protein>
    <recommendedName>
        <fullName evidence="2">Regulatory protein zeste</fullName>
    </recommendedName>
</protein>
<dbReference type="Pfam" id="PF13873">
    <property type="entry name" value="Myb_DNA-bind_5"/>
    <property type="match status" value="1"/>
</dbReference>
<feature type="domain" description="Myb/SANT-like DNA-binding" evidence="7">
    <location>
        <begin position="2"/>
        <end position="43"/>
    </location>
</feature>
<dbReference type="EMBL" id="OU896711">
    <property type="protein sequence ID" value="CAG9822100.1"/>
    <property type="molecule type" value="Genomic_DNA"/>
</dbReference>
<evidence type="ECO:0000256" key="3">
    <source>
        <dbReference type="ARBA" id="ARBA00023015"/>
    </source>
</evidence>
<evidence type="ECO:0000256" key="5">
    <source>
        <dbReference type="ARBA" id="ARBA00025466"/>
    </source>
</evidence>
<evidence type="ECO:0000256" key="4">
    <source>
        <dbReference type="ARBA" id="ARBA00023163"/>
    </source>
</evidence>
<evidence type="ECO:0000313" key="8">
    <source>
        <dbReference type="EMBL" id="CAG9822100.1"/>
    </source>
</evidence>
<reference evidence="8" key="2">
    <citation type="submission" date="2022-10" db="EMBL/GenBank/DDBJ databases">
        <authorList>
            <consortium name="ENA_rothamsted_submissions"/>
            <consortium name="culmorum"/>
            <person name="King R."/>
        </authorList>
    </citation>
    <scope>NUCLEOTIDE SEQUENCE</scope>
</reference>
<dbReference type="InterPro" id="IPR028002">
    <property type="entry name" value="Myb_DNA-bind_5"/>
</dbReference>
<dbReference type="AlphaFoldDB" id="A0A9N9X1R8"/>
<gene>
    <name evidence="8" type="ORF">PHAECO_LOCUS9138</name>
</gene>
<organism evidence="8 9">
    <name type="scientific">Phaedon cochleariae</name>
    <name type="common">Mustard beetle</name>
    <dbReference type="NCBI Taxonomy" id="80249"/>
    <lineage>
        <taxon>Eukaryota</taxon>
        <taxon>Metazoa</taxon>
        <taxon>Ecdysozoa</taxon>
        <taxon>Arthropoda</taxon>
        <taxon>Hexapoda</taxon>
        <taxon>Insecta</taxon>
        <taxon>Pterygota</taxon>
        <taxon>Neoptera</taxon>
        <taxon>Endopterygota</taxon>
        <taxon>Coleoptera</taxon>
        <taxon>Polyphaga</taxon>
        <taxon>Cucujiformia</taxon>
        <taxon>Chrysomeloidea</taxon>
        <taxon>Chrysomelidae</taxon>
        <taxon>Chrysomelinae</taxon>
        <taxon>Chrysomelini</taxon>
        <taxon>Phaedon</taxon>
    </lineage>
</organism>
<evidence type="ECO:0000256" key="6">
    <source>
        <dbReference type="SAM" id="MobiDB-lite"/>
    </source>
</evidence>
<accession>A0A9N9X1R8</accession>
<comment type="subunit">
    <text evidence="1">Self-associates forming complexes of several hundred monomers.</text>
</comment>